<gene>
    <name evidence="4" type="ORF">BDA96_05G155800</name>
</gene>
<evidence type="ECO:0000259" key="3">
    <source>
        <dbReference type="PROSITE" id="PS50158"/>
    </source>
</evidence>
<keyword evidence="1" id="KW-0863">Zinc-finger</keyword>
<feature type="domain" description="CCHC-type" evidence="3">
    <location>
        <begin position="48"/>
        <end position="61"/>
    </location>
</feature>
<keyword evidence="1" id="KW-0479">Metal-binding</keyword>
<feature type="compositionally biased region" description="Low complexity" evidence="2">
    <location>
        <begin position="75"/>
        <end position="86"/>
    </location>
</feature>
<dbReference type="AlphaFoldDB" id="A0A921R0L4"/>
<reference evidence="4" key="2">
    <citation type="submission" date="2020-10" db="EMBL/GenBank/DDBJ databases">
        <authorList>
            <person name="Cooper E.A."/>
            <person name="Brenton Z.W."/>
            <person name="Flinn B.S."/>
            <person name="Jenkins J."/>
            <person name="Shu S."/>
            <person name="Flowers D."/>
            <person name="Luo F."/>
            <person name="Wang Y."/>
            <person name="Xia P."/>
            <person name="Barry K."/>
            <person name="Daum C."/>
            <person name="Lipzen A."/>
            <person name="Yoshinaga Y."/>
            <person name="Schmutz J."/>
            <person name="Saski C."/>
            <person name="Vermerris W."/>
            <person name="Kresovich S."/>
        </authorList>
    </citation>
    <scope>NUCLEOTIDE SEQUENCE</scope>
</reference>
<organism evidence="4 5">
    <name type="scientific">Sorghum bicolor</name>
    <name type="common">Sorghum</name>
    <name type="synonym">Sorghum vulgare</name>
    <dbReference type="NCBI Taxonomy" id="4558"/>
    <lineage>
        <taxon>Eukaryota</taxon>
        <taxon>Viridiplantae</taxon>
        <taxon>Streptophyta</taxon>
        <taxon>Embryophyta</taxon>
        <taxon>Tracheophyta</taxon>
        <taxon>Spermatophyta</taxon>
        <taxon>Magnoliopsida</taxon>
        <taxon>Liliopsida</taxon>
        <taxon>Poales</taxon>
        <taxon>Poaceae</taxon>
        <taxon>PACMAD clade</taxon>
        <taxon>Panicoideae</taxon>
        <taxon>Andropogonodae</taxon>
        <taxon>Andropogoneae</taxon>
        <taxon>Sorghinae</taxon>
        <taxon>Sorghum</taxon>
    </lineage>
</organism>
<feature type="compositionally biased region" description="Basic residues" evidence="2">
    <location>
        <begin position="15"/>
        <end position="32"/>
    </location>
</feature>
<dbReference type="GO" id="GO:0003676">
    <property type="term" value="F:nucleic acid binding"/>
    <property type="evidence" value="ECO:0007669"/>
    <property type="project" value="InterPro"/>
</dbReference>
<reference evidence="4" key="1">
    <citation type="journal article" date="2019" name="BMC Genomics">
        <title>A new reference genome for Sorghum bicolor reveals high levels of sequence similarity between sweet and grain genotypes: implications for the genetics of sugar metabolism.</title>
        <authorList>
            <person name="Cooper E.A."/>
            <person name="Brenton Z.W."/>
            <person name="Flinn B.S."/>
            <person name="Jenkins J."/>
            <person name="Shu S."/>
            <person name="Flowers D."/>
            <person name="Luo F."/>
            <person name="Wang Y."/>
            <person name="Xia P."/>
            <person name="Barry K."/>
            <person name="Daum C."/>
            <person name="Lipzen A."/>
            <person name="Yoshinaga Y."/>
            <person name="Schmutz J."/>
            <person name="Saski C."/>
            <person name="Vermerris W."/>
            <person name="Kresovich S."/>
        </authorList>
    </citation>
    <scope>NUCLEOTIDE SEQUENCE</scope>
</reference>
<dbReference type="PROSITE" id="PS50158">
    <property type="entry name" value="ZF_CCHC"/>
    <property type="match status" value="1"/>
</dbReference>
<keyword evidence="1" id="KW-0862">Zinc</keyword>
<proteinExistence type="predicted"/>
<evidence type="ECO:0000313" key="5">
    <source>
        <dbReference type="Proteomes" id="UP000807115"/>
    </source>
</evidence>
<dbReference type="InterPro" id="IPR001878">
    <property type="entry name" value="Znf_CCHC"/>
</dbReference>
<dbReference type="SUPFAM" id="SSF57756">
    <property type="entry name" value="Retrovirus zinc finger-like domains"/>
    <property type="match status" value="1"/>
</dbReference>
<name>A0A921R0L4_SORBI</name>
<evidence type="ECO:0000313" key="4">
    <source>
        <dbReference type="EMBL" id="KAG0530100.1"/>
    </source>
</evidence>
<dbReference type="InterPro" id="IPR036875">
    <property type="entry name" value="Znf_CCHC_sf"/>
</dbReference>
<feature type="region of interest" description="Disordered" evidence="2">
    <location>
        <begin position="1"/>
        <end position="48"/>
    </location>
</feature>
<protein>
    <recommendedName>
        <fullName evidence="3">CCHC-type domain-containing protein</fullName>
    </recommendedName>
</protein>
<feature type="region of interest" description="Disordered" evidence="2">
    <location>
        <begin position="65"/>
        <end position="86"/>
    </location>
</feature>
<dbReference type="GO" id="GO:0008270">
    <property type="term" value="F:zinc ion binding"/>
    <property type="evidence" value="ECO:0007669"/>
    <property type="project" value="UniProtKB-KW"/>
</dbReference>
<dbReference type="EMBL" id="CM027684">
    <property type="protein sequence ID" value="KAG0530100.1"/>
    <property type="molecule type" value="Genomic_DNA"/>
</dbReference>
<evidence type="ECO:0000256" key="1">
    <source>
        <dbReference type="PROSITE-ProRule" id="PRU00047"/>
    </source>
</evidence>
<evidence type="ECO:0000256" key="2">
    <source>
        <dbReference type="SAM" id="MobiDB-lite"/>
    </source>
</evidence>
<accession>A0A921R0L4</accession>
<feature type="compositionally biased region" description="Basic and acidic residues" evidence="2">
    <location>
        <begin position="1"/>
        <end position="14"/>
    </location>
</feature>
<comment type="caution">
    <text evidence="4">The sequence shown here is derived from an EMBL/GenBank/DDBJ whole genome shotgun (WGS) entry which is preliminary data.</text>
</comment>
<dbReference type="Proteomes" id="UP000807115">
    <property type="component" value="Chromosome 5"/>
</dbReference>
<sequence>MASKDNWPRVDLGYKIKKPKLRRKRGRPRNSRIKSFDEATTSKKRKPCSECGELGHIAKYCQGGLTASQKRNRPSSQNESSSQASM</sequence>